<name>A0A915KH51_ROMCU</name>
<reference evidence="2" key="1">
    <citation type="submission" date="2022-11" db="UniProtKB">
        <authorList>
            <consortium name="WormBaseParasite"/>
        </authorList>
    </citation>
    <scope>IDENTIFICATION</scope>
</reference>
<dbReference type="Proteomes" id="UP000887565">
    <property type="component" value="Unplaced"/>
</dbReference>
<proteinExistence type="predicted"/>
<evidence type="ECO:0000313" key="1">
    <source>
        <dbReference type="Proteomes" id="UP000887565"/>
    </source>
</evidence>
<dbReference type="WBParaSite" id="nRc.2.0.1.t38057-RA">
    <property type="protein sequence ID" value="nRc.2.0.1.t38057-RA"/>
    <property type="gene ID" value="nRc.2.0.1.g38057"/>
</dbReference>
<protein>
    <submittedName>
        <fullName evidence="2">Secreted protein</fullName>
    </submittedName>
</protein>
<keyword evidence="1" id="KW-1185">Reference proteome</keyword>
<accession>A0A915KH51</accession>
<dbReference type="AlphaFoldDB" id="A0A915KH51"/>
<organism evidence="1 2">
    <name type="scientific">Romanomermis culicivorax</name>
    <name type="common">Nematode worm</name>
    <dbReference type="NCBI Taxonomy" id="13658"/>
    <lineage>
        <taxon>Eukaryota</taxon>
        <taxon>Metazoa</taxon>
        <taxon>Ecdysozoa</taxon>
        <taxon>Nematoda</taxon>
        <taxon>Enoplea</taxon>
        <taxon>Dorylaimia</taxon>
        <taxon>Mermithida</taxon>
        <taxon>Mermithoidea</taxon>
        <taxon>Mermithidae</taxon>
        <taxon>Romanomermis</taxon>
    </lineage>
</organism>
<sequence length="71" mass="7716">MFDGEGRARFFVVQLLPLLNNCCGRHSAGDGACLQGMKFVDVVGGQVDGLLNDQLKTIFMPGTTKHTHHKS</sequence>
<evidence type="ECO:0000313" key="2">
    <source>
        <dbReference type="WBParaSite" id="nRc.2.0.1.t38057-RA"/>
    </source>
</evidence>